<comment type="similarity">
    <text evidence="9">Belongs to the GSP H family.</text>
</comment>
<comment type="subcellular location">
    <subcellularLocation>
        <location evidence="1">Cell inner membrane</location>
        <topology evidence="1">Single-pass membrane protein</topology>
    </subcellularLocation>
</comment>
<dbReference type="AlphaFoldDB" id="A0A4R3LD28"/>
<evidence type="ECO:0000256" key="3">
    <source>
        <dbReference type="ARBA" id="ARBA00022475"/>
    </source>
</evidence>
<dbReference type="InterPro" id="IPR045584">
    <property type="entry name" value="Pilin-like"/>
</dbReference>
<keyword evidence="6" id="KW-0812">Transmembrane</keyword>
<evidence type="ECO:0000256" key="8">
    <source>
        <dbReference type="ARBA" id="ARBA00023136"/>
    </source>
</evidence>
<dbReference type="GO" id="GO:0005886">
    <property type="term" value="C:plasma membrane"/>
    <property type="evidence" value="ECO:0007669"/>
    <property type="project" value="UniProtKB-SubCell"/>
</dbReference>
<sequence>MVPHRRRARMRGLTLVESMVVVAALATLIAVALPAMGTWIERSRLRGAADVLSAALRQTQSEALKRQQTMVVSVSANGTQWCLGWSEQTACDCARQPTDCTLDGVVNVRTHADHPGVTLSPGIAGGVFVFNPRRGTATAGNLTLALADGSQIRIVVHGLGRVRQCIPEGAPDLGGLPGC</sequence>
<dbReference type="EMBL" id="VJNC01000014">
    <property type="protein sequence ID" value="TSE19988.1"/>
    <property type="molecule type" value="Genomic_DNA"/>
</dbReference>
<reference evidence="13 15" key="2">
    <citation type="submission" date="2019-07" db="EMBL/GenBank/DDBJ databases">
        <title>Tepidimonas ignava SPS-1037 draft genome.</title>
        <authorList>
            <person name="Da Costa M.S."/>
            <person name="Froufe H.J.C."/>
            <person name="Egas C."/>
            <person name="Albuquerque L."/>
        </authorList>
    </citation>
    <scope>NUCLEOTIDE SEQUENCE [LARGE SCALE GENOMIC DNA]</scope>
    <source>
        <strain evidence="13 15">SPS-1037</strain>
    </source>
</reference>
<keyword evidence="3" id="KW-1003">Cell membrane</keyword>
<evidence type="ECO:0000256" key="4">
    <source>
        <dbReference type="ARBA" id="ARBA00022481"/>
    </source>
</evidence>
<evidence type="ECO:0000256" key="6">
    <source>
        <dbReference type="ARBA" id="ARBA00022692"/>
    </source>
</evidence>
<dbReference type="Proteomes" id="UP000295536">
    <property type="component" value="Unassembled WGS sequence"/>
</dbReference>
<dbReference type="InterPro" id="IPR022346">
    <property type="entry name" value="T2SS_GspH"/>
</dbReference>
<dbReference type="OrthoDB" id="8592199at2"/>
<gene>
    <name evidence="12" type="ORF">EDC36_11414</name>
    <name evidence="13" type="ORF">Tigna_02017</name>
</gene>
<evidence type="ECO:0000256" key="7">
    <source>
        <dbReference type="ARBA" id="ARBA00022989"/>
    </source>
</evidence>
<keyword evidence="4" id="KW-0488">Methylation</keyword>
<dbReference type="EMBL" id="SMAH01000014">
    <property type="protein sequence ID" value="TCS95376.1"/>
    <property type="molecule type" value="Genomic_DNA"/>
</dbReference>
<keyword evidence="5" id="KW-0997">Cell inner membrane</keyword>
<dbReference type="GO" id="GO:0015627">
    <property type="term" value="C:type II protein secretion system complex"/>
    <property type="evidence" value="ECO:0007669"/>
    <property type="project" value="InterPro"/>
</dbReference>
<keyword evidence="8" id="KW-0472">Membrane</keyword>
<dbReference type="InterPro" id="IPR012902">
    <property type="entry name" value="N_methyl_site"/>
</dbReference>
<dbReference type="Proteomes" id="UP000315577">
    <property type="component" value="Unassembled WGS sequence"/>
</dbReference>
<name>A0A4R3LD28_9BURK</name>
<accession>A0A4R3LD28</accession>
<evidence type="ECO:0000313" key="13">
    <source>
        <dbReference type="EMBL" id="TSE19988.1"/>
    </source>
</evidence>
<evidence type="ECO:0000256" key="1">
    <source>
        <dbReference type="ARBA" id="ARBA00004377"/>
    </source>
</evidence>
<organism evidence="12 14">
    <name type="scientific">Tepidimonas ignava</name>
    <dbReference type="NCBI Taxonomy" id="114249"/>
    <lineage>
        <taxon>Bacteria</taxon>
        <taxon>Pseudomonadati</taxon>
        <taxon>Pseudomonadota</taxon>
        <taxon>Betaproteobacteria</taxon>
        <taxon>Burkholderiales</taxon>
        <taxon>Tepidimonas</taxon>
    </lineage>
</organism>
<evidence type="ECO:0000313" key="15">
    <source>
        <dbReference type="Proteomes" id="UP000315577"/>
    </source>
</evidence>
<dbReference type="GO" id="GO:0015628">
    <property type="term" value="P:protein secretion by the type II secretion system"/>
    <property type="evidence" value="ECO:0007669"/>
    <property type="project" value="InterPro"/>
</dbReference>
<dbReference type="PROSITE" id="PS00409">
    <property type="entry name" value="PROKAR_NTER_METHYL"/>
    <property type="match status" value="1"/>
</dbReference>
<protein>
    <recommendedName>
        <fullName evidence="2">Type II secretion system protein H</fullName>
    </recommendedName>
    <alternativeName>
        <fullName evidence="10">General secretion pathway protein H</fullName>
    </alternativeName>
</protein>
<proteinExistence type="inferred from homology"/>
<evidence type="ECO:0000313" key="12">
    <source>
        <dbReference type="EMBL" id="TCS95376.1"/>
    </source>
</evidence>
<comment type="caution">
    <text evidence="12">The sequence shown here is derived from an EMBL/GenBank/DDBJ whole genome shotgun (WGS) entry which is preliminary data.</text>
</comment>
<evidence type="ECO:0000256" key="10">
    <source>
        <dbReference type="ARBA" id="ARBA00030775"/>
    </source>
</evidence>
<dbReference type="Gene3D" id="3.55.40.10">
    <property type="entry name" value="minor pseudopilin epsh domain"/>
    <property type="match status" value="1"/>
</dbReference>
<evidence type="ECO:0000256" key="5">
    <source>
        <dbReference type="ARBA" id="ARBA00022519"/>
    </source>
</evidence>
<evidence type="ECO:0000256" key="9">
    <source>
        <dbReference type="ARBA" id="ARBA00025772"/>
    </source>
</evidence>
<evidence type="ECO:0000256" key="2">
    <source>
        <dbReference type="ARBA" id="ARBA00021549"/>
    </source>
</evidence>
<keyword evidence="7" id="KW-1133">Transmembrane helix</keyword>
<feature type="domain" description="General secretion pathway GspH" evidence="11">
    <location>
        <begin position="48"/>
        <end position="160"/>
    </location>
</feature>
<reference evidence="12 14" key="1">
    <citation type="submission" date="2019-03" db="EMBL/GenBank/DDBJ databases">
        <title>Genomic Encyclopedia of Type Strains, Phase IV (KMG-IV): sequencing the most valuable type-strain genomes for metagenomic binning, comparative biology and taxonomic classification.</title>
        <authorList>
            <person name="Goeker M."/>
        </authorList>
    </citation>
    <scope>NUCLEOTIDE SEQUENCE [LARGE SCALE GENOMIC DNA]</scope>
    <source>
        <strain evidence="12 14">DSM 12034</strain>
    </source>
</reference>
<evidence type="ECO:0000259" key="11">
    <source>
        <dbReference type="Pfam" id="PF12019"/>
    </source>
</evidence>
<dbReference type="Pfam" id="PF12019">
    <property type="entry name" value="GspH"/>
    <property type="match status" value="1"/>
</dbReference>
<keyword evidence="15" id="KW-1185">Reference proteome</keyword>
<dbReference type="SUPFAM" id="SSF54523">
    <property type="entry name" value="Pili subunits"/>
    <property type="match status" value="1"/>
</dbReference>
<evidence type="ECO:0000313" key="14">
    <source>
        <dbReference type="Proteomes" id="UP000295536"/>
    </source>
</evidence>